<comment type="caution">
    <text evidence="1">The sequence shown here is derived from an EMBL/GenBank/DDBJ whole genome shotgun (WGS) entry which is preliminary data.</text>
</comment>
<dbReference type="RefSeq" id="WP_071563295.1">
    <property type="nucleotide sequence ID" value="NZ_MIQH01000113.1"/>
</dbReference>
<sequence length="65" mass="7852">MEIGSHYWITIRCTDPFTLIQYIHQTKAELVDCFFSSLHFWFDDAYGQECFFPTKEVISIQKIRR</sequence>
<dbReference type="Proteomes" id="UP000182798">
    <property type="component" value="Unassembled WGS sequence"/>
</dbReference>
<gene>
    <name evidence="1" type="ORF">BGC33_13705</name>
</gene>
<dbReference type="AlphaFoldDB" id="A0A1J5TY00"/>
<dbReference type="EMBL" id="MIQH01000113">
    <property type="protein sequence ID" value="OIR25626.1"/>
    <property type="molecule type" value="Genomic_DNA"/>
</dbReference>
<name>A0A1J5TY00_9GAMM</name>
<evidence type="ECO:0000313" key="1">
    <source>
        <dbReference type="EMBL" id="OIR25626.1"/>
    </source>
</evidence>
<accession>A0A1J5TY00</accession>
<proteinExistence type="predicted"/>
<protein>
    <submittedName>
        <fullName evidence="1">Uncharacterized protein</fullName>
    </submittedName>
</protein>
<reference evidence="2" key="1">
    <citation type="submission" date="2016-09" db="EMBL/GenBank/DDBJ databases">
        <title>Genome Sequence of Bathymodiolus thermophilus sulfur-oxidizing gill endosymbiont.</title>
        <authorList>
            <person name="Ponnudurai R."/>
            <person name="Kleiner M."/>
            <person name="Sayavedra L."/>
            <person name="Thuermer A."/>
            <person name="Felbeck H."/>
            <person name="Schlueter R."/>
            <person name="Schweder T."/>
            <person name="Markert S."/>
        </authorList>
    </citation>
    <scope>NUCLEOTIDE SEQUENCE [LARGE SCALE GENOMIC DNA]</scope>
    <source>
        <strain evidence="2">BAT/CrabSpa'14</strain>
    </source>
</reference>
<evidence type="ECO:0000313" key="2">
    <source>
        <dbReference type="Proteomes" id="UP000182798"/>
    </source>
</evidence>
<organism evidence="1 2">
    <name type="scientific">Bathymodiolus thermophilus thioautotrophic gill symbiont</name>
    <dbReference type="NCBI Taxonomy" id="2360"/>
    <lineage>
        <taxon>Bacteria</taxon>
        <taxon>Pseudomonadati</taxon>
        <taxon>Pseudomonadota</taxon>
        <taxon>Gammaproteobacteria</taxon>
        <taxon>sulfur-oxidizing symbionts</taxon>
    </lineage>
</organism>